<dbReference type="KEGG" id="ksn:43589394"/>
<name>A0AAJ8LHX2_9TREE</name>
<evidence type="ECO:0000313" key="4">
    <source>
        <dbReference type="Proteomes" id="UP000322225"/>
    </source>
</evidence>
<dbReference type="AlphaFoldDB" id="A0AAJ8LHX2"/>
<gene>
    <name evidence="3" type="ORF">CI109_104019</name>
</gene>
<feature type="transmembrane region" description="Helical" evidence="2">
    <location>
        <begin position="206"/>
        <end position="228"/>
    </location>
</feature>
<keyword evidence="4" id="KW-1185">Reference proteome</keyword>
<accession>A0AAJ8LHX2</accession>
<feature type="transmembrane region" description="Helical" evidence="2">
    <location>
        <begin position="126"/>
        <end position="144"/>
    </location>
</feature>
<dbReference type="RefSeq" id="XP_065823483.1">
    <property type="nucleotide sequence ID" value="XM_065967411.1"/>
</dbReference>
<dbReference type="EMBL" id="CP144057">
    <property type="protein sequence ID" value="WWD19558.1"/>
    <property type="molecule type" value="Genomic_DNA"/>
</dbReference>
<evidence type="ECO:0000256" key="2">
    <source>
        <dbReference type="SAM" id="Phobius"/>
    </source>
</evidence>
<evidence type="ECO:0000313" key="3">
    <source>
        <dbReference type="EMBL" id="WWD19558.1"/>
    </source>
</evidence>
<proteinExistence type="predicted"/>
<dbReference type="Proteomes" id="UP000322225">
    <property type="component" value="Chromosome 7"/>
</dbReference>
<organism evidence="3 4">
    <name type="scientific">Kwoniella shandongensis</name>
    <dbReference type="NCBI Taxonomy" id="1734106"/>
    <lineage>
        <taxon>Eukaryota</taxon>
        <taxon>Fungi</taxon>
        <taxon>Dikarya</taxon>
        <taxon>Basidiomycota</taxon>
        <taxon>Agaricomycotina</taxon>
        <taxon>Tremellomycetes</taxon>
        <taxon>Tremellales</taxon>
        <taxon>Cryptococcaceae</taxon>
        <taxon>Kwoniella</taxon>
    </lineage>
</organism>
<keyword evidence="2" id="KW-0812">Transmembrane</keyword>
<dbReference type="GeneID" id="43589394"/>
<feature type="transmembrane region" description="Helical" evidence="2">
    <location>
        <begin position="26"/>
        <end position="48"/>
    </location>
</feature>
<feature type="region of interest" description="Disordered" evidence="1">
    <location>
        <begin position="285"/>
        <end position="325"/>
    </location>
</feature>
<reference evidence="3" key="1">
    <citation type="submission" date="2017-08" db="EMBL/GenBank/DDBJ databases">
        <authorList>
            <person name="Cuomo C."/>
            <person name="Billmyre B."/>
            <person name="Heitman J."/>
        </authorList>
    </citation>
    <scope>NUCLEOTIDE SEQUENCE</scope>
    <source>
        <strain evidence="3">CBS 12478</strain>
    </source>
</reference>
<sequence>MRKDIGPFTIDTKPPYKPWDGNQATILFFPVIGAFVLTLISTLSSPIIHGLSVVEVKMGGGLAGSVKLGAWGWCANGVTNVTDQCSSLRPFGDSMSIQLGQLPSPVLSLVEISEAIPKSFWIGNGVMHLLACITLWSTLLWTLAVSGKWDKKELEAYDWTRYAFYQAAGSGVFICIAWILDLNMITRIKNKSINVDGVKVSVKPAVTIWLMMIAFMFCFVSCLTRIVWGRYRSRPLWTIKGQGNDFLPTPTRTPPFAVPTDEDLPPSWESLNINEKDIKQVVVQTGTDKSRREDVQGRVGAETLPLGKHDQLHSPPSIDKPGFAV</sequence>
<reference evidence="3" key="2">
    <citation type="submission" date="2024-01" db="EMBL/GenBank/DDBJ databases">
        <title>Comparative genomics of Cryptococcus and Kwoniella reveals pathogenesis evolution and contrasting modes of karyotype evolution via chromosome fusion or intercentromeric recombination.</title>
        <authorList>
            <person name="Coelho M.A."/>
            <person name="David-Palma M."/>
            <person name="Shea T."/>
            <person name="Bowers K."/>
            <person name="McGinley-Smith S."/>
            <person name="Mohammad A.W."/>
            <person name="Gnirke A."/>
            <person name="Yurkov A.M."/>
            <person name="Nowrousian M."/>
            <person name="Sun S."/>
            <person name="Cuomo C.A."/>
            <person name="Heitman J."/>
        </authorList>
    </citation>
    <scope>NUCLEOTIDE SEQUENCE</scope>
    <source>
        <strain evidence="3">CBS 12478</strain>
    </source>
</reference>
<feature type="transmembrane region" description="Helical" evidence="2">
    <location>
        <begin position="164"/>
        <end position="185"/>
    </location>
</feature>
<keyword evidence="2" id="KW-0472">Membrane</keyword>
<evidence type="ECO:0000256" key="1">
    <source>
        <dbReference type="SAM" id="MobiDB-lite"/>
    </source>
</evidence>
<keyword evidence="2" id="KW-1133">Transmembrane helix</keyword>
<protein>
    <submittedName>
        <fullName evidence="3">Uncharacterized protein</fullName>
    </submittedName>
</protein>